<dbReference type="Gene3D" id="1.10.3470.10">
    <property type="entry name" value="ABC transporter involved in vitamin B12 uptake, BtuC"/>
    <property type="match status" value="1"/>
</dbReference>
<dbReference type="OrthoDB" id="9782305at2"/>
<evidence type="ECO:0000313" key="10">
    <source>
        <dbReference type="Proteomes" id="UP000233350"/>
    </source>
</evidence>
<feature type="transmembrane region" description="Helical" evidence="8">
    <location>
        <begin position="129"/>
        <end position="146"/>
    </location>
</feature>
<dbReference type="Pfam" id="PF01032">
    <property type="entry name" value="FecCD"/>
    <property type="match status" value="1"/>
</dbReference>
<dbReference type="InterPro" id="IPR000522">
    <property type="entry name" value="ABC_transptr_permease_BtuC"/>
</dbReference>
<dbReference type="GO" id="GO:0022857">
    <property type="term" value="F:transmembrane transporter activity"/>
    <property type="evidence" value="ECO:0007669"/>
    <property type="project" value="InterPro"/>
</dbReference>
<keyword evidence="10" id="KW-1185">Reference proteome</keyword>
<keyword evidence="5 8" id="KW-0812">Transmembrane</keyword>
<evidence type="ECO:0000256" key="3">
    <source>
        <dbReference type="ARBA" id="ARBA00022448"/>
    </source>
</evidence>
<evidence type="ECO:0000256" key="8">
    <source>
        <dbReference type="SAM" id="Phobius"/>
    </source>
</evidence>
<name>A0A2N3PI85_9HELI</name>
<keyword evidence="4" id="KW-1003">Cell membrane</keyword>
<keyword evidence="7 8" id="KW-0472">Membrane</keyword>
<feature type="transmembrane region" description="Helical" evidence="8">
    <location>
        <begin position="102"/>
        <end position="123"/>
    </location>
</feature>
<feature type="transmembrane region" description="Helical" evidence="8">
    <location>
        <begin position="247"/>
        <end position="267"/>
    </location>
</feature>
<feature type="transmembrane region" description="Helical" evidence="8">
    <location>
        <begin position="12"/>
        <end position="29"/>
    </location>
</feature>
<dbReference type="GeneID" id="97290136"/>
<dbReference type="GO" id="GO:0033214">
    <property type="term" value="P:siderophore-iron import into cell"/>
    <property type="evidence" value="ECO:0007669"/>
    <property type="project" value="TreeGrafter"/>
</dbReference>
<evidence type="ECO:0000256" key="4">
    <source>
        <dbReference type="ARBA" id="ARBA00022475"/>
    </source>
</evidence>
<evidence type="ECO:0000256" key="2">
    <source>
        <dbReference type="ARBA" id="ARBA00007935"/>
    </source>
</evidence>
<dbReference type="SUPFAM" id="SSF81345">
    <property type="entry name" value="ABC transporter involved in vitamin B12 uptake, BtuC"/>
    <property type="match status" value="1"/>
</dbReference>
<feature type="transmembrane region" description="Helical" evidence="8">
    <location>
        <begin position="287"/>
        <end position="303"/>
    </location>
</feature>
<organism evidence="9 10">
    <name type="scientific">Helicobacter winghamensis</name>
    <dbReference type="NCBI Taxonomy" id="157268"/>
    <lineage>
        <taxon>Bacteria</taxon>
        <taxon>Pseudomonadati</taxon>
        <taxon>Campylobacterota</taxon>
        <taxon>Epsilonproteobacteria</taxon>
        <taxon>Campylobacterales</taxon>
        <taxon>Helicobacteraceae</taxon>
        <taxon>Helicobacter</taxon>
    </lineage>
</organism>
<dbReference type="CDD" id="cd06550">
    <property type="entry name" value="TM_ABC_iron-siderophores_like"/>
    <property type="match status" value="1"/>
</dbReference>
<dbReference type="AlphaFoldDB" id="A0A2N3PI85"/>
<feature type="transmembrane region" description="Helical" evidence="8">
    <location>
        <begin position="198"/>
        <end position="226"/>
    </location>
</feature>
<dbReference type="RefSeq" id="WP_040498528.1">
    <property type="nucleotide sequence ID" value="NZ_CABKOI010000020.1"/>
</dbReference>
<dbReference type="GO" id="GO:0005886">
    <property type="term" value="C:plasma membrane"/>
    <property type="evidence" value="ECO:0007669"/>
    <property type="project" value="UniProtKB-SubCell"/>
</dbReference>
<evidence type="ECO:0000256" key="5">
    <source>
        <dbReference type="ARBA" id="ARBA00022692"/>
    </source>
</evidence>
<dbReference type="InterPro" id="IPR037294">
    <property type="entry name" value="ABC_BtuC-like"/>
</dbReference>
<protein>
    <submittedName>
        <fullName evidence="9">Iron transporter</fullName>
    </submittedName>
</protein>
<keyword evidence="3" id="KW-0813">Transport</keyword>
<comment type="caution">
    <text evidence="9">The sequence shown here is derived from an EMBL/GenBank/DDBJ whole genome shotgun (WGS) entry which is preliminary data.</text>
</comment>
<feature type="transmembrane region" description="Helical" evidence="8">
    <location>
        <begin position="158"/>
        <end position="178"/>
    </location>
</feature>
<gene>
    <name evidence="9" type="ORF">BCM31_03140</name>
</gene>
<sequence>MIFNPLGDVRKIIILILLGILCVAMFFAITSGNSELSLKVVLDIILFKLTGYHLDSISPRDMAIVWNMRLPRILMAILAGIALATAGALYQSCFRNPIVEPFILGASSGASFGAALAIVFPALFLPTQISAFLFALLAVVIAYTLARQKSEINTVGLVLSGVIIGSVFSALVSIIKYLSEDTQLREITFWMMGGLYHASWSDISINTIVILFCFIVAWIFAWKLNLLSIGDEESKSLGINPDKYKTLFIITATLMTAICVSSVGIIAWVGLMMPHAARLLVGPDNRFVIPIASLCGAIYLLICDTIARTLTTGEIPIGIITSIIGAPFLIWILRAKSGRLFT</sequence>
<dbReference type="PANTHER" id="PTHR30472:SF70">
    <property type="entry name" value="MOLYBDATE IMPORT SYSTEM PERMEASE PROTEIN MOLB"/>
    <property type="match status" value="1"/>
</dbReference>
<evidence type="ECO:0000313" key="9">
    <source>
        <dbReference type="EMBL" id="PKT80353.1"/>
    </source>
</evidence>
<reference evidence="9 10" key="1">
    <citation type="submission" date="2016-07" db="EMBL/GenBank/DDBJ databases">
        <title>Detection of Helicobacter winghamensis from caecal content of red fox (Vulpes vulpes).</title>
        <authorList>
            <person name="Zanoni R.G."/>
            <person name="Florio D."/>
            <person name="Caffara M."/>
            <person name="Renzi M."/>
            <person name="Parisi A."/>
            <person name="Pasquali F."/>
            <person name="Manfreda G."/>
        </authorList>
    </citation>
    <scope>NUCLEOTIDE SEQUENCE [LARGE SCALE GENOMIC DNA]</scope>
    <source>
        <strain evidence="9 10">295_13</strain>
    </source>
</reference>
<dbReference type="STRING" id="556267.HWAG_00889"/>
<comment type="subcellular location">
    <subcellularLocation>
        <location evidence="1">Cell membrane</location>
        <topology evidence="1">Multi-pass membrane protein</topology>
    </subcellularLocation>
</comment>
<evidence type="ECO:0000256" key="6">
    <source>
        <dbReference type="ARBA" id="ARBA00022989"/>
    </source>
</evidence>
<dbReference type="FunFam" id="1.10.3470.10:FF:000001">
    <property type="entry name" value="Vitamin B12 ABC transporter permease BtuC"/>
    <property type="match status" value="1"/>
</dbReference>
<dbReference type="Proteomes" id="UP000233350">
    <property type="component" value="Unassembled WGS sequence"/>
</dbReference>
<evidence type="ECO:0000256" key="7">
    <source>
        <dbReference type="ARBA" id="ARBA00023136"/>
    </source>
</evidence>
<feature type="transmembrane region" description="Helical" evidence="8">
    <location>
        <begin position="70"/>
        <end position="90"/>
    </location>
</feature>
<feature type="transmembrane region" description="Helical" evidence="8">
    <location>
        <begin position="315"/>
        <end position="333"/>
    </location>
</feature>
<proteinExistence type="inferred from homology"/>
<keyword evidence="6 8" id="KW-1133">Transmembrane helix</keyword>
<dbReference type="EMBL" id="MBPK01000043">
    <property type="protein sequence ID" value="PKT80353.1"/>
    <property type="molecule type" value="Genomic_DNA"/>
</dbReference>
<comment type="similarity">
    <text evidence="2">Belongs to the binding-protein-dependent transport system permease family. FecCD subfamily.</text>
</comment>
<dbReference type="PANTHER" id="PTHR30472">
    <property type="entry name" value="FERRIC ENTEROBACTIN TRANSPORT SYSTEM PERMEASE PROTEIN"/>
    <property type="match status" value="1"/>
</dbReference>
<accession>A0A2N3PI85</accession>
<evidence type="ECO:0000256" key="1">
    <source>
        <dbReference type="ARBA" id="ARBA00004651"/>
    </source>
</evidence>